<dbReference type="InterPro" id="IPR050832">
    <property type="entry name" value="Bact_Acetyltransf"/>
</dbReference>
<dbReference type="Gene3D" id="3.40.630.30">
    <property type="match status" value="1"/>
</dbReference>
<sequence>MIAVRRATLADANAVRQIGLTTWPVAYAGLVPDDFIADGLAKWWSLEAVERGITDGITLVATDITNGTASAEVVGMVGLGKQEDFWVMWKLYVLPTHQKAGAGKALLNAAIAALPESTPELLLNVLVTNEKAIAFYRSRGFGTPRRTPDRDLGADVTWMSLDLNR</sequence>
<dbReference type="PANTHER" id="PTHR43877">
    <property type="entry name" value="AMINOALKYLPHOSPHONATE N-ACETYLTRANSFERASE-RELATED-RELATED"/>
    <property type="match status" value="1"/>
</dbReference>
<accession>A0ABN2C942</accession>
<dbReference type="InterPro" id="IPR000182">
    <property type="entry name" value="GNAT_dom"/>
</dbReference>
<proteinExistence type="predicted"/>
<dbReference type="SUPFAM" id="SSF55729">
    <property type="entry name" value="Acyl-CoA N-acyltransferases (Nat)"/>
    <property type="match status" value="1"/>
</dbReference>
<evidence type="ECO:0000256" key="1">
    <source>
        <dbReference type="ARBA" id="ARBA00022679"/>
    </source>
</evidence>
<dbReference type="RefSeq" id="WP_344231964.1">
    <property type="nucleotide sequence ID" value="NZ_BAAAPH010000002.1"/>
</dbReference>
<comment type="caution">
    <text evidence="4">The sequence shown here is derived from an EMBL/GenBank/DDBJ whole genome shotgun (WGS) entry which is preliminary data.</text>
</comment>
<feature type="domain" description="N-acetyltransferase" evidence="3">
    <location>
        <begin position="2"/>
        <end position="164"/>
    </location>
</feature>
<evidence type="ECO:0000313" key="5">
    <source>
        <dbReference type="Proteomes" id="UP001501705"/>
    </source>
</evidence>
<keyword evidence="5" id="KW-1185">Reference proteome</keyword>
<evidence type="ECO:0000259" key="3">
    <source>
        <dbReference type="PROSITE" id="PS51186"/>
    </source>
</evidence>
<reference evidence="4 5" key="1">
    <citation type="journal article" date="2019" name="Int. J. Syst. Evol. Microbiol.">
        <title>The Global Catalogue of Microorganisms (GCM) 10K type strain sequencing project: providing services to taxonomists for standard genome sequencing and annotation.</title>
        <authorList>
            <consortium name="The Broad Institute Genomics Platform"/>
            <consortium name="The Broad Institute Genome Sequencing Center for Infectious Disease"/>
            <person name="Wu L."/>
            <person name="Ma J."/>
        </authorList>
    </citation>
    <scope>NUCLEOTIDE SEQUENCE [LARGE SCALE GENOMIC DNA]</scope>
    <source>
        <strain evidence="4 5">JCM 15572</strain>
    </source>
</reference>
<evidence type="ECO:0000313" key="4">
    <source>
        <dbReference type="EMBL" id="GAA1553859.1"/>
    </source>
</evidence>
<dbReference type="PROSITE" id="PS51186">
    <property type="entry name" value="GNAT"/>
    <property type="match status" value="1"/>
</dbReference>
<dbReference type="EMBL" id="BAAAPH010000002">
    <property type="protein sequence ID" value="GAA1553859.1"/>
    <property type="molecule type" value="Genomic_DNA"/>
</dbReference>
<protein>
    <submittedName>
        <fullName evidence="4">GNAT family N-acetyltransferase</fullName>
    </submittedName>
</protein>
<keyword evidence="2" id="KW-0012">Acyltransferase</keyword>
<evidence type="ECO:0000256" key="2">
    <source>
        <dbReference type="ARBA" id="ARBA00023315"/>
    </source>
</evidence>
<keyword evidence="1" id="KW-0808">Transferase</keyword>
<dbReference type="Proteomes" id="UP001501705">
    <property type="component" value="Unassembled WGS sequence"/>
</dbReference>
<dbReference type="InterPro" id="IPR016181">
    <property type="entry name" value="Acyl_CoA_acyltransferase"/>
</dbReference>
<name>A0ABN2C942_9ACTN</name>
<dbReference type="Pfam" id="PF00583">
    <property type="entry name" value="Acetyltransf_1"/>
    <property type="match status" value="1"/>
</dbReference>
<gene>
    <name evidence="4" type="ORF">GCM10009804_08470</name>
</gene>
<organism evidence="4 5">
    <name type="scientific">Kribbella hippodromi</name>
    <dbReference type="NCBI Taxonomy" id="434347"/>
    <lineage>
        <taxon>Bacteria</taxon>
        <taxon>Bacillati</taxon>
        <taxon>Actinomycetota</taxon>
        <taxon>Actinomycetes</taxon>
        <taxon>Propionibacteriales</taxon>
        <taxon>Kribbellaceae</taxon>
        <taxon>Kribbella</taxon>
    </lineage>
</organism>